<sequence>MLRLPAVAAVAVAVAVLAEGCGNPSAGPLPSAVSLHQVQITVTGGPGTTYQVIKNRAAGAPIVVSDAGKDVMTLPTGDPLPALQVRVTGQLRDTFGCEINVDGRDAARKNRETNPQNASTAVAVCDLVA</sequence>
<organism evidence="2 3">
    <name type="scientific">Amycolatopsis australiensis</name>
    <dbReference type="NCBI Taxonomy" id="546364"/>
    <lineage>
        <taxon>Bacteria</taxon>
        <taxon>Bacillati</taxon>
        <taxon>Actinomycetota</taxon>
        <taxon>Actinomycetes</taxon>
        <taxon>Pseudonocardiales</taxon>
        <taxon>Pseudonocardiaceae</taxon>
        <taxon>Amycolatopsis</taxon>
    </lineage>
</organism>
<keyword evidence="1" id="KW-0732">Signal</keyword>
<gene>
    <name evidence="2" type="ORF">SAMN04489730_3867</name>
</gene>
<reference evidence="3" key="1">
    <citation type="submission" date="2016-11" db="EMBL/GenBank/DDBJ databases">
        <authorList>
            <person name="Varghese N."/>
            <person name="Submissions S."/>
        </authorList>
    </citation>
    <scope>NUCLEOTIDE SEQUENCE [LARGE SCALE GENOMIC DNA]</scope>
    <source>
        <strain evidence="3">DSM 44671</strain>
    </source>
</reference>
<proteinExistence type="predicted"/>
<protein>
    <submittedName>
        <fullName evidence="2">Uncharacterized protein</fullName>
    </submittedName>
</protein>
<feature type="signal peptide" evidence="1">
    <location>
        <begin position="1"/>
        <end position="18"/>
    </location>
</feature>
<dbReference type="RefSeq" id="WP_072477602.1">
    <property type="nucleotide sequence ID" value="NZ_FPJG01000006.1"/>
</dbReference>
<evidence type="ECO:0000256" key="1">
    <source>
        <dbReference type="SAM" id="SignalP"/>
    </source>
</evidence>
<accession>A0A1K1RSY8</accession>
<keyword evidence="3" id="KW-1185">Reference proteome</keyword>
<evidence type="ECO:0000313" key="2">
    <source>
        <dbReference type="EMBL" id="SFW74994.1"/>
    </source>
</evidence>
<name>A0A1K1RSY8_9PSEU</name>
<dbReference type="Proteomes" id="UP000182740">
    <property type="component" value="Unassembled WGS sequence"/>
</dbReference>
<feature type="chain" id="PRO_5039398240" evidence="1">
    <location>
        <begin position="19"/>
        <end position="129"/>
    </location>
</feature>
<dbReference type="AlphaFoldDB" id="A0A1K1RSY8"/>
<dbReference type="EMBL" id="FPJG01000006">
    <property type="protein sequence ID" value="SFW74994.1"/>
    <property type="molecule type" value="Genomic_DNA"/>
</dbReference>
<evidence type="ECO:0000313" key="3">
    <source>
        <dbReference type="Proteomes" id="UP000182740"/>
    </source>
</evidence>